<keyword evidence="4 7" id="KW-0812">Transmembrane</keyword>
<proteinExistence type="inferred from homology"/>
<keyword evidence="2 7" id="KW-0813">Transport</keyword>
<dbReference type="Proteomes" id="UP000249324">
    <property type="component" value="Unassembled WGS sequence"/>
</dbReference>
<feature type="transmembrane region" description="Helical" evidence="7">
    <location>
        <begin position="130"/>
        <end position="154"/>
    </location>
</feature>
<dbReference type="SUPFAM" id="SSF161098">
    <property type="entry name" value="MetI-like"/>
    <property type="match status" value="1"/>
</dbReference>
<comment type="caution">
    <text evidence="10">The sequence shown here is derived from an EMBL/GenBank/DDBJ whole genome shotgun (WGS) entry which is preliminary data.</text>
</comment>
<comment type="subcellular location">
    <subcellularLocation>
        <location evidence="1 7">Cell membrane</location>
        <topology evidence="1 7">Multi-pass membrane protein</topology>
    </subcellularLocation>
</comment>
<evidence type="ECO:0000256" key="7">
    <source>
        <dbReference type="RuleBase" id="RU363032"/>
    </source>
</evidence>
<dbReference type="PANTHER" id="PTHR43163:SF7">
    <property type="entry name" value="DIPEPTIDE-TRANSPORT INTEGRAL MEMBRANE PROTEIN ABC TRANSPORTER DPPB-RELATED"/>
    <property type="match status" value="1"/>
</dbReference>
<evidence type="ECO:0000313" key="9">
    <source>
        <dbReference type="EMBL" id="MFO7192064.1"/>
    </source>
</evidence>
<feature type="transmembrane region" description="Helical" evidence="7">
    <location>
        <begin position="274"/>
        <end position="300"/>
    </location>
</feature>
<dbReference type="EMBL" id="QGUI02000069">
    <property type="protein sequence ID" value="MFO7192064.1"/>
    <property type="molecule type" value="Genomic_DNA"/>
</dbReference>
<dbReference type="InterPro" id="IPR000515">
    <property type="entry name" value="MetI-like"/>
</dbReference>
<dbReference type="CDD" id="cd06261">
    <property type="entry name" value="TM_PBP2"/>
    <property type="match status" value="1"/>
</dbReference>
<evidence type="ECO:0000259" key="8">
    <source>
        <dbReference type="PROSITE" id="PS50928"/>
    </source>
</evidence>
<reference evidence="9 11" key="3">
    <citation type="journal article" date="2021" name="BMC Genomics">
        <title>Genome-resolved metagenome and metatranscriptome analyses of thermophilic composting reveal key bacterial players and their metabolic interactions.</title>
        <authorList>
            <person name="Braga L.P.P."/>
            <person name="Pereira R.V."/>
            <person name="Martins L.F."/>
            <person name="Moura L.M.S."/>
            <person name="Sanchez F.B."/>
            <person name="Patane J.S.L."/>
            <person name="da Silva A.M."/>
            <person name="Setubal J.C."/>
        </authorList>
    </citation>
    <scope>NUCLEOTIDE SEQUENCE [LARGE SCALE GENOMIC DNA]</scope>
    <source>
        <strain evidence="9">ZC4RG45</strain>
    </source>
</reference>
<dbReference type="Gene3D" id="1.10.3720.10">
    <property type="entry name" value="MetI-like"/>
    <property type="match status" value="1"/>
</dbReference>
<reference evidence="9" key="1">
    <citation type="submission" date="2018-05" db="EMBL/GenBank/DDBJ databases">
        <authorList>
            <person name="Moura L."/>
            <person name="Setubal J.C."/>
        </authorList>
    </citation>
    <scope>NUCLEOTIDE SEQUENCE</scope>
    <source>
        <strain evidence="9">ZC4RG45</strain>
    </source>
</reference>
<feature type="domain" description="ABC transmembrane type-1" evidence="8">
    <location>
        <begin position="94"/>
        <end position="297"/>
    </location>
</feature>
<dbReference type="STRING" id="1111738.GCA_000427905_00164"/>
<evidence type="ECO:0000256" key="6">
    <source>
        <dbReference type="ARBA" id="ARBA00023136"/>
    </source>
</evidence>
<gene>
    <name evidence="9" type="ORF">DIU77_007455</name>
    <name evidence="10" type="ORF">DIU77_03755</name>
</gene>
<evidence type="ECO:0000313" key="10">
    <source>
        <dbReference type="EMBL" id="PZN00401.1"/>
    </source>
</evidence>
<dbReference type="GO" id="GO:0055085">
    <property type="term" value="P:transmembrane transport"/>
    <property type="evidence" value="ECO:0007669"/>
    <property type="project" value="InterPro"/>
</dbReference>
<evidence type="ECO:0000256" key="2">
    <source>
        <dbReference type="ARBA" id="ARBA00022448"/>
    </source>
</evidence>
<dbReference type="GO" id="GO:0005886">
    <property type="term" value="C:plasma membrane"/>
    <property type="evidence" value="ECO:0007669"/>
    <property type="project" value="UniProtKB-SubCell"/>
</dbReference>
<evidence type="ECO:0000256" key="4">
    <source>
        <dbReference type="ARBA" id="ARBA00022692"/>
    </source>
</evidence>
<keyword evidence="6 7" id="KW-0472">Membrane</keyword>
<dbReference type="InterPro" id="IPR045621">
    <property type="entry name" value="BPD_transp_1_N"/>
</dbReference>
<dbReference type="Pfam" id="PF00528">
    <property type="entry name" value="BPD_transp_1"/>
    <property type="match status" value="1"/>
</dbReference>
<evidence type="ECO:0000256" key="1">
    <source>
        <dbReference type="ARBA" id="ARBA00004651"/>
    </source>
</evidence>
<feature type="transmembrane region" description="Helical" evidence="7">
    <location>
        <begin position="92"/>
        <end position="118"/>
    </location>
</feature>
<feature type="transmembrane region" description="Helical" evidence="7">
    <location>
        <begin position="12"/>
        <end position="30"/>
    </location>
</feature>
<evidence type="ECO:0000256" key="5">
    <source>
        <dbReference type="ARBA" id="ARBA00022989"/>
    </source>
</evidence>
<dbReference type="Pfam" id="PF19300">
    <property type="entry name" value="BPD_transp_1_N"/>
    <property type="match status" value="1"/>
</dbReference>
<keyword evidence="3" id="KW-1003">Cell membrane</keyword>
<evidence type="ECO:0000256" key="3">
    <source>
        <dbReference type="ARBA" id="ARBA00022475"/>
    </source>
</evidence>
<protein>
    <submittedName>
        <fullName evidence="10">ABC transporter permease</fullName>
    </submittedName>
</protein>
<dbReference type="AlphaFoldDB" id="A0A2W4JMP2"/>
<name>A0A2W4JMP2_9PSEU</name>
<evidence type="ECO:0000313" key="11">
    <source>
        <dbReference type="Proteomes" id="UP000249324"/>
    </source>
</evidence>
<dbReference type="InterPro" id="IPR035906">
    <property type="entry name" value="MetI-like_sf"/>
</dbReference>
<feature type="transmembrane region" description="Helical" evidence="7">
    <location>
        <begin position="174"/>
        <end position="192"/>
    </location>
</feature>
<accession>A0A2W4JMP2</accession>
<organism evidence="10">
    <name type="scientific">Thermocrispum agreste</name>
    <dbReference type="NCBI Taxonomy" id="37925"/>
    <lineage>
        <taxon>Bacteria</taxon>
        <taxon>Bacillati</taxon>
        <taxon>Actinomycetota</taxon>
        <taxon>Actinomycetes</taxon>
        <taxon>Pseudonocardiales</taxon>
        <taxon>Pseudonocardiaceae</taxon>
        <taxon>Thermocrispum</taxon>
    </lineage>
</organism>
<comment type="similarity">
    <text evidence="7">Belongs to the binding-protein-dependent transport system permease family.</text>
</comment>
<dbReference type="EMBL" id="QGUI01000089">
    <property type="protein sequence ID" value="PZN00401.1"/>
    <property type="molecule type" value="Genomic_DNA"/>
</dbReference>
<reference evidence="10" key="2">
    <citation type="submission" date="2018-05" db="EMBL/GenBank/DDBJ databases">
        <authorList>
            <person name="Lanie J.A."/>
            <person name="Ng W.-L."/>
            <person name="Kazmierczak K.M."/>
            <person name="Andrzejewski T.M."/>
            <person name="Davidsen T.M."/>
            <person name="Wayne K.J."/>
            <person name="Tettelin H."/>
            <person name="Glass J.I."/>
            <person name="Rusch D."/>
            <person name="Podicherti R."/>
            <person name="Tsui H.-C.T."/>
            <person name="Winkler M.E."/>
        </authorList>
    </citation>
    <scope>NUCLEOTIDE SEQUENCE</scope>
    <source>
        <strain evidence="10">ZC4RG45</strain>
    </source>
</reference>
<dbReference type="PROSITE" id="PS50928">
    <property type="entry name" value="ABC_TM1"/>
    <property type="match status" value="1"/>
</dbReference>
<keyword evidence="5 7" id="KW-1133">Transmembrane helix</keyword>
<dbReference type="PANTHER" id="PTHR43163">
    <property type="entry name" value="DIPEPTIDE TRANSPORT SYSTEM PERMEASE PROTEIN DPPB-RELATED"/>
    <property type="match status" value="1"/>
</dbReference>
<reference evidence="9" key="4">
    <citation type="submission" date="2023-08" db="EMBL/GenBank/DDBJ databases">
        <authorList>
            <person name="Guima S.E.S."/>
            <person name="Martins L.F."/>
            <person name="Silva A.M."/>
            <person name="Setubal J.C."/>
        </authorList>
    </citation>
    <scope>NUCLEOTIDE SEQUENCE</scope>
    <source>
        <strain evidence="9">ZC4RG45</strain>
    </source>
</reference>
<sequence>MGRYVIRRLLQLIPVFIGTTFLVYVLVWALPGDPFAGMCKSTCPPEFRQAMIEKYNLDENIFVQYFTYLGNLLQGDFGTTYSDREVGELIEAAAPVSITLAAIAVGFEALIGVTAGILTGLRRGSFIDNLVLVSTLVVIAFPVFVIAFVVQLVLGSWLDIIDLTVSSDPSFTELLAPGFVLGSLSMAYVARLTRTSIAENRRADFVRTAVAKGLPQRRVVGVHLLRNSMIPVITFLGTDLGSLMGGAIVTEGIFGINGVGGLVYSSILSKEGTVVTGVVVLLVIVFLITNLIIDLLYAVLDPRIRYE</sequence>